<proteinExistence type="predicted"/>
<dbReference type="VEuPathDB" id="VectorBase:GAUT008580"/>
<organism evidence="1 2">
    <name type="scientific">Glossina austeni</name>
    <name type="common">Savannah tsetse fly</name>
    <dbReference type="NCBI Taxonomy" id="7395"/>
    <lineage>
        <taxon>Eukaryota</taxon>
        <taxon>Metazoa</taxon>
        <taxon>Ecdysozoa</taxon>
        <taxon>Arthropoda</taxon>
        <taxon>Hexapoda</taxon>
        <taxon>Insecta</taxon>
        <taxon>Pterygota</taxon>
        <taxon>Neoptera</taxon>
        <taxon>Endopterygota</taxon>
        <taxon>Diptera</taxon>
        <taxon>Brachycera</taxon>
        <taxon>Muscomorpha</taxon>
        <taxon>Hippoboscoidea</taxon>
        <taxon>Glossinidae</taxon>
        <taxon>Glossina</taxon>
    </lineage>
</organism>
<protein>
    <submittedName>
        <fullName evidence="1">Uncharacterized protein</fullName>
    </submittedName>
</protein>
<evidence type="ECO:0000313" key="2">
    <source>
        <dbReference type="Proteomes" id="UP000078200"/>
    </source>
</evidence>
<name>A0A1A9ULR7_GLOAU</name>
<evidence type="ECO:0000313" key="1">
    <source>
        <dbReference type="EnsemblMetazoa" id="GAUT008580-PA"/>
    </source>
</evidence>
<keyword evidence="2" id="KW-1185">Reference proteome</keyword>
<accession>A0A1A9ULR7</accession>
<sequence>MEMYGALMSFTRLQFFQFCPVVMSSVKHDMVNDYGVRFSVIMLRRLMLLLLFSLREFADAKLVVKNTNRALFQCLWSIMTLFQTVMKFDFNSLYELNEYLKVSGGVNGPE</sequence>
<reference evidence="1" key="1">
    <citation type="submission" date="2020-05" db="UniProtKB">
        <authorList>
            <consortium name="EnsemblMetazoa"/>
        </authorList>
    </citation>
    <scope>IDENTIFICATION</scope>
    <source>
        <strain evidence="1">TTRI</strain>
    </source>
</reference>
<dbReference type="Proteomes" id="UP000078200">
    <property type="component" value="Unassembled WGS sequence"/>
</dbReference>
<dbReference type="AlphaFoldDB" id="A0A1A9ULR7"/>
<dbReference type="EnsemblMetazoa" id="GAUT008580-RA">
    <property type="protein sequence ID" value="GAUT008580-PA"/>
    <property type="gene ID" value="GAUT008580"/>
</dbReference>